<dbReference type="AlphaFoldDB" id="A0A4Y9TGV9"/>
<reference evidence="1 2" key="1">
    <citation type="submission" date="2019-03" db="EMBL/GenBank/DDBJ databases">
        <title>Biocontrol and xenobiotic degradation properties of endophytic Pseudomonas fluorescens strain BRZ63.</title>
        <authorList>
            <person name="Chlebek D.A."/>
            <person name="Pinski A."/>
            <person name="Zur J.P."/>
            <person name="Michalska J."/>
            <person name="Hupert-Kocurek K.T."/>
        </authorList>
    </citation>
    <scope>NUCLEOTIDE SEQUENCE [LARGE SCALE GENOMIC DNA]</scope>
    <source>
        <strain evidence="1 2">BRZ63</strain>
    </source>
</reference>
<dbReference type="RefSeq" id="WP_135196652.1">
    <property type="nucleotide sequence ID" value="NZ_SPVI01000010.1"/>
</dbReference>
<name>A0A4Y9TGV9_PSEFL</name>
<dbReference type="Proteomes" id="UP000297322">
    <property type="component" value="Unassembled WGS sequence"/>
</dbReference>
<evidence type="ECO:0000313" key="2">
    <source>
        <dbReference type="Proteomes" id="UP000297322"/>
    </source>
</evidence>
<sequence>MSDRIIRSLFEARLKAWADARTPNLVIAYEGVTFTPPAGGATYLRVYLMPGNTDSEDLAGKHTSYRGIFQVSVVTASGSGTGGAALIAEEIAQLYPNNLPLTKADFTVYVRSPMATAPAIQGETTSTSPLSFRYRADTF</sequence>
<evidence type="ECO:0008006" key="3">
    <source>
        <dbReference type="Google" id="ProtNLM"/>
    </source>
</evidence>
<dbReference type="Pfam" id="PF13554">
    <property type="entry name" value="Phage_tail_terminator_5"/>
    <property type="match status" value="1"/>
</dbReference>
<organism evidence="1 2">
    <name type="scientific">Pseudomonas fluorescens</name>
    <dbReference type="NCBI Taxonomy" id="294"/>
    <lineage>
        <taxon>Bacteria</taxon>
        <taxon>Pseudomonadati</taxon>
        <taxon>Pseudomonadota</taxon>
        <taxon>Gammaproteobacteria</taxon>
        <taxon>Pseudomonadales</taxon>
        <taxon>Pseudomonadaceae</taxon>
        <taxon>Pseudomonas</taxon>
    </lineage>
</organism>
<proteinExistence type="predicted"/>
<dbReference type="Gene3D" id="3.30.2000.20">
    <property type="match status" value="1"/>
</dbReference>
<comment type="caution">
    <text evidence="1">The sequence shown here is derived from an EMBL/GenBank/DDBJ whole genome shotgun (WGS) entry which is preliminary data.</text>
</comment>
<accession>A0A4Y9TGV9</accession>
<evidence type="ECO:0000313" key="1">
    <source>
        <dbReference type="EMBL" id="TFW42147.1"/>
    </source>
</evidence>
<dbReference type="InterPro" id="IPR025395">
    <property type="entry name" value="Phage_tail_terminator-like"/>
</dbReference>
<dbReference type="EMBL" id="SPVI01000010">
    <property type="protein sequence ID" value="TFW42147.1"/>
    <property type="molecule type" value="Genomic_DNA"/>
</dbReference>
<protein>
    <recommendedName>
        <fullName evidence="3">DUF4128 domain-containing protein</fullName>
    </recommendedName>
</protein>
<gene>
    <name evidence="1" type="ORF">E4T65_17295</name>
</gene>